<name>V4BQ78_LOTGI</name>
<dbReference type="KEGG" id="lgi:LOTGIDRAFT_233523"/>
<accession>V4BQ78</accession>
<reference evidence="3 4" key="1">
    <citation type="journal article" date="2013" name="Nature">
        <title>Insights into bilaterian evolution from three spiralian genomes.</title>
        <authorList>
            <person name="Simakov O."/>
            <person name="Marletaz F."/>
            <person name="Cho S.J."/>
            <person name="Edsinger-Gonzales E."/>
            <person name="Havlak P."/>
            <person name="Hellsten U."/>
            <person name="Kuo D.H."/>
            <person name="Larsson T."/>
            <person name="Lv J."/>
            <person name="Arendt D."/>
            <person name="Savage R."/>
            <person name="Osoegawa K."/>
            <person name="de Jong P."/>
            <person name="Grimwood J."/>
            <person name="Chapman J.A."/>
            <person name="Shapiro H."/>
            <person name="Aerts A."/>
            <person name="Otillar R.P."/>
            <person name="Terry A.Y."/>
            <person name="Boore J.L."/>
            <person name="Grigoriev I.V."/>
            <person name="Lindberg D.R."/>
            <person name="Seaver E.C."/>
            <person name="Weisblat D.A."/>
            <person name="Putnam N.H."/>
            <person name="Rokhsar D.S."/>
        </authorList>
    </citation>
    <scope>NUCLEOTIDE SEQUENCE [LARGE SCALE GENOMIC DNA]</scope>
</reference>
<dbReference type="AlphaFoldDB" id="V4BQ78"/>
<feature type="transmembrane region" description="Helical" evidence="1">
    <location>
        <begin position="203"/>
        <end position="223"/>
    </location>
</feature>
<feature type="chain" id="PRO_5004718276" evidence="2">
    <location>
        <begin position="21"/>
        <end position="226"/>
    </location>
</feature>
<keyword evidence="1" id="KW-0472">Membrane</keyword>
<sequence length="226" mass="24899">MFTQFKIFIALAFAGCVVNGQIYTDNCPSVSGNVSQCNIDTPIADVPSISTSNILTPTYSLNLTVICSSSRLNDFKTAASCVLNSYRHCGDNDYKTLVVKEAAYKDAITYACDNIGPIMHVQNCIGDSVTDCIRNREAREKRTDGATPDRSEPFSDYRDHFCARRQITKECTEHDEDFLACVGTGTASIYLEYYRKMTPAGCGATSIFIASSLLLVSLLSTFMKYL</sequence>
<evidence type="ECO:0000313" key="3">
    <source>
        <dbReference type="EMBL" id="ESO91034.1"/>
    </source>
</evidence>
<dbReference type="EMBL" id="KB202284">
    <property type="protein sequence ID" value="ESO91034.1"/>
    <property type="molecule type" value="Genomic_DNA"/>
</dbReference>
<dbReference type="RefSeq" id="XP_009058304.1">
    <property type="nucleotide sequence ID" value="XM_009060056.1"/>
</dbReference>
<dbReference type="Proteomes" id="UP000030746">
    <property type="component" value="Unassembled WGS sequence"/>
</dbReference>
<dbReference type="CTD" id="20249292"/>
<organism evidence="3 4">
    <name type="scientific">Lottia gigantea</name>
    <name type="common">Giant owl limpet</name>
    <dbReference type="NCBI Taxonomy" id="225164"/>
    <lineage>
        <taxon>Eukaryota</taxon>
        <taxon>Metazoa</taxon>
        <taxon>Spiralia</taxon>
        <taxon>Lophotrochozoa</taxon>
        <taxon>Mollusca</taxon>
        <taxon>Gastropoda</taxon>
        <taxon>Patellogastropoda</taxon>
        <taxon>Lottioidea</taxon>
        <taxon>Lottiidae</taxon>
        <taxon>Lottia</taxon>
    </lineage>
</organism>
<feature type="signal peptide" evidence="2">
    <location>
        <begin position="1"/>
        <end position="20"/>
    </location>
</feature>
<keyword evidence="4" id="KW-1185">Reference proteome</keyword>
<evidence type="ECO:0000256" key="2">
    <source>
        <dbReference type="SAM" id="SignalP"/>
    </source>
</evidence>
<keyword evidence="1" id="KW-0812">Transmembrane</keyword>
<evidence type="ECO:0000313" key="4">
    <source>
        <dbReference type="Proteomes" id="UP000030746"/>
    </source>
</evidence>
<evidence type="ECO:0000256" key="1">
    <source>
        <dbReference type="SAM" id="Phobius"/>
    </source>
</evidence>
<dbReference type="HOGENOM" id="CLU_1226014_0_0_1"/>
<keyword evidence="2" id="KW-0732">Signal</keyword>
<protein>
    <submittedName>
        <fullName evidence="3">Uncharacterized protein</fullName>
    </submittedName>
</protein>
<gene>
    <name evidence="3" type="ORF">LOTGIDRAFT_233523</name>
</gene>
<dbReference type="OrthoDB" id="6125954at2759"/>
<dbReference type="GeneID" id="20249292"/>
<keyword evidence="1" id="KW-1133">Transmembrane helix</keyword>
<proteinExistence type="predicted"/>